<protein>
    <submittedName>
        <fullName evidence="2">Calpain-like cysteine peptidase</fullName>
    </submittedName>
</protein>
<dbReference type="InterPro" id="IPR032675">
    <property type="entry name" value="LRR_dom_sf"/>
</dbReference>
<accession>A0A422Q843</accession>
<organism evidence="2 3">
    <name type="scientific">Trypanosoma conorhini</name>
    <dbReference type="NCBI Taxonomy" id="83891"/>
    <lineage>
        <taxon>Eukaryota</taxon>
        <taxon>Discoba</taxon>
        <taxon>Euglenozoa</taxon>
        <taxon>Kinetoplastea</taxon>
        <taxon>Metakinetoplastina</taxon>
        <taxon>Trypanosomatida</taxon>
        <taxon>Trypanosomatidae</taxon>
        <taxon>Trypanosoma</taxon>
    </lineage>
</organism>
<dbReference type="OrthoDB" id="120976at2759"/>
<name>A0A422Q843_9TRYP</name>
<evidence type="ECO:0000313" key="2">
    <source>
        <dbReference type="EMBL" id="RNF26120.1"/>
    </source>
</evidence>
<dbReference type="Gene3D" id="3.80.10.10">
    <property type="entry name" value="Ribonuclease Inhibitor"/>
    <property type="match status" value="1"/>
</dbReference>
<sequence>MQKVDATLARFDRKSPRAAYVQVCEEMGIRPQKSLGALLSDAPRDWDKHRVFDCDKFILGPKGCMALIPLLVCSRSLRRVSLRGCQVTDEFVAELTETLQDHQCIRSVDVGENPLVTVYSADPIIKLLRVNKNVVRFDLDGTHIGTNVSNLISDLCDRNHEEVANYYADDYFRMKNIFNYLDGDGSGWVSLRSLVLNAPFPVLQEQLIERISLRRPRKRSDGTISVNTFLELVYHNYKTEVEIARRAKEEDTDYQCIVANWKRLLDAMEGDGMEALMETRERQKGEDADEESMTEVPAPGKLPVLPPEDLHRLRIRGRVLGPAEAREIVEVAMKLQADADAQRLHGAAEEAAAAAAGDDDNSDGAAAAQGERVVQLTVPCLRRAYRGVSQPEQRPNRFRFLQEHEEDYIPPMMRAGSRLISISKLSFLNSIDSSPGGGSVTSRDDDFGMDADETRTRWWDLPPAMVRLVTKFFNKQVAKLPKKRQSSLAVSPRTQRDNAMQRSSIPVTAFLAAKLVTDLESIRPRMLADKFMQYGIPIDVSTITLQEIVNCLNEYYVELSVEKPITLQEIRHMSTPKLSVSHTSATTTKTELSVTGES</sequence>
<feature type="region of interest" description="Disordered" evidence="1">
    <location>
        <begin position="579"/>
        <end position="598"/>
    </location>
</feature>
<feature type="region of interest" description="Disordered" evidence="1">
    <location>
        <begin position="279"/>
        <end position="305"/>
    </location>
</feature>
<gene>
    <name evidence="2" type="ORF">Tco025E_01603</name>
</gene>
<reference evidence="2 3" key="1">
    <citation type="journal article" date="2018" name="BMC Genomics">
        <title>Genomic comparison of Trypanosoma conorhini and Trypanosoma rangeli to Trypanosoma cruzi strains of high and low virulence.</title>
        <authorList>
            <person name="Bradwell K.R."/>
            <person name="Koparde V.N."/>
            <person name="Matveyev A.V."/>
            <person name="Serrano M.G."/>
            <person name="Alves J.M."/>
            <person name="Parikh H."/>
            <person name="Huang B."/>
            <person name="Lee V."/>
            <person name="Espinosa-Alvarez O."/>
            <person name="Ortiz P.A."/>
            <person name="Costa-Martins A.G."/>
            <person name="Teixeira M.M."/>
            <person name="Buck G.A."/>
        </authorList>
    </citation>
    <scope>NUCLEOTIDE SEQUENCE [LARGE SCALE GENOMIC DNA]</scope>
    <source>
        <strain evidence="2 3">025E</strain>
    </source>
</reference>
<dbReference type="EMBL" id="MKKU01000056">
    <property type="protein sequence ID" value="RNF26120.1"/>
    <property type="molecule type" value="Genomic_DNA"/>
</dbReference>
<dbReference type="SUPFAM" id="SSF52047">
    <property type="entry name" value="RNI-like"/>
    <property type="match status" value="1"/>
</dbReference>
<keyword evidence="3" id="KW-1185">Reference proteome</keyword>
<comment type="caution">
    <text evidence="2">The sequence shown here is derived from an EMBL/GenBank/DDBJ whole genome shotgun (WGS) entry which is preliminary data.</text>
</comment>
<dbReference type="RefSeq" id="XP_029231326.1">
    <property type="nucleotide sequence ID" value="XM_029368541.1"/>
</dbReference>
<dbReference type="Proteomes" id="UP000284403">
    <property type="component" value="Unassembled WGS sequence"/>
</dbReference>
<dbReference type="AlphaFoldDB" id="A0A422Q843"/>
<dbReference type="GeneID" id="40315214"/>
<evidence type="ECO:0000313" key="3">
    <source>
        <dbReference type="Proteomes" id="UP000284403"/>
    </source>
</evidence>
<evidence type="ECO:0000256" key="1">
    <source>
        <dbReference type="SAM" id="MobiDB-lite"/>
    </source>
</evidence>
<proteinExistence type="predicted"/>